<feature type="compositionally biased region" description="Gly residues" evidence="1">
    <location>
        <begin position="152"/>
        <end position="169"/>
    </location>
</feature>
<accession>A0ABM3BW82</accession>
<evidence type="ECO:0000313" key="2">
    <source>
        <dbReference type="Proteomes" id="UP000818029"/>
    </source>
</evidence>
<reference evidence="2" key="1">
    <citation type="journal article" date="2020" name="Nat. Genet.">
        <title>Genomic diversifications of five Gossypium allopolyploid species and their impact on cotton improvement.</title>
        <authorList>
            <person name="Chen Z.J."/>
            <person name="Sreedasyam A."/>
            <person name="Ando A."/>
            <person name="Song Q."/>
            <person name="De Santiago L.M."/>
            <person name="Hulse-Kemp A.M."/>
            <person name="Ding M."/>
            <person name="Ye W."/>
            <person name="Kirkbride R.C."/>
            <person name="Jenkins J."/>
            <person name="Plott C."/>
            <person name="Lovell J."/>
            <person name="Lin Y.M."/>
            <person name="Vaughn R."/>
            <person name="Liu B."/>
            <person name="Simpson S."/>
            <person name="Scheffler B.E."/>
            <person name="Wen L."/>
            <person name="Saski C.A."/>
            <person name="Grover C.E."/>
            <person name="Hu G."/>
            <person name="Conover J.L."/>
            <person name="Carlson J.W."/>
            <person name="Shu S."/>
            <person name="Boston L.B."/>
            <person name="Williams M."/>
            <person name="Peterson D.G."/>
            <person name="McGee K."/>
            <person name="Jones D.C."/>
            <person name="Wendel J.F."/>
            <person name="Stelly D.M."/>
            <person name="Grimwood J."/>
            <person name="Schmutz J."/>
        </authorList>
    </citation>
    <scope>NUCLEOTIDE SEQUENCE [LARGE SCALE GENOMIC DNA]</scope>
    <source>
        <strain evidence="2">cv. TM-1</strain>
    </source>
</reference>
<name>A0ABM3BW82_GOSHI</name>
<evidence type="ECO:0000256" key="1">
    <source>
        <dbReference type="SAM" id="MobiDB-lite"/>
    </source>
</evidence>
<feature type="compositionally biased region" description="Basic and acidic residues" evidence="1">
    <location>
        <begin position="45"/>
        <end position="62"/>
    </location>
</feature>
<feature type="region of interest" description="Disordered" evidence="1">
    <location>
        <begin position="138"/>
        <end position="178"/>
    </location>
</feature>
<proteinExistence type="predicted"/>
<feature type="region of interest" description="Disordered" evidence="1">
    <location>
        <begin position="45"/>
        <end position="64"/>
    </location>
</feature>
<reference evidence="3" key="2">
    <citation type="submission" date="2025-08" db="UniProtKB">
        <authorList>
            <consortium name="RefSeq"/>
        </authorList>
    </citation>
    <scope>IDENTIFICATION</scope>
</reference>
<organism evidence="2 3">
    <name type="scientific">Gossypium hirsutum</name>
    <name type="common">Upland cotton</name>
    <name type="synonym">Gossypium mexicanum</name>
    <dbReference type="NCBI Taxonomy" id="3635"/>
    <lineage>
        <taxon>Eukaryota</taxon>
        <taxon>Viridiplantae</taxon>
        <taxon>Streptophyta</taxon>
        <taxon>Embryophyta</taxon>
        <taxon>Tracheophyta</taxon>
        <taxon>Spermatophyta</taxon>
        <taxon>Magnoliopsida</taxon>
        <taxon>eudicotyledons</taxon>
        <taxon>Gunneridae</taxon>
        <taxon>Pentapetalae</taxon>
        <taxon>rosids</taxon>
        <taxon>malvids</taxon>
        <taxon>Malvales</taxon>
        <taxon>Malvaceae</taxon>
        <taxon>Malvoideae</taxon>
        <taxon>Gossypium</taxon>
    </lineage>
</organism>
<protein>
    <submittedName>
        <fullName evidence="3">Uncharacterized protein</fullName>
    </submittedName>
</protein>
<keyword evidence="2" id="KW-1185">Reference proteome</keyword>
<dbReference type="RefSeq" id="XP_040971309.1">
    <property type="nucleotide sequence ID" value="XM_041115375.1"/>
</dbReference>
<sequence>MDDLNCSVEQKLKGAEFLRLSRYARERDFAVLVEKARIAEEVKRAEKQNQEKDRNHFRRDSRPLGGANRIIKRVRVEEPVRAVPMNVVRPSICGDCGKVHLGECKKRSGACFRCGSMEHRVRDYPQKADQVQVAEQKIVQPVRGRSQPPRGRGQGRGGNGNDRGRGAPGRGVRNVEARQPSLDYTLRLRKLTLFV</sequence>
<gene>
    <name evidence="3" type="primary">LOC121230480</name>
</gene>
<dbReference type="Proteomes" id="UP000818029">
    <property type="component" value="Chromosome A06"/>
</dbReference>
<evidence type="ECO:0000313" key="3">
    <source>
        <dbReference type="RefSeq" id="XP_040971309.1"/>
    </source>
</evidence>
<dbReference type="GeneID" id="121230480"/>